<dbReference type="OrthoDB" id="660550at2759"/>
<sequence>MQKLALLVVVLLAVPLAISRGTAAATVRMQVTHADAASGLGGGELLQRMARRSKARSARFPASPMSAPVSATVSSSGAFSPAEYTVHMAVGTPPQPVRLILDTGSDLTWTQCLPCPGCFNQTLPYFNSSRSSTFAFLPCDSTPCQHLDFTSCGNSKYLPNQTCVYIYNYGDTSVSTGLLNKDTFTFGVSGRSSLPGMAFGCGLFNRLFFTNQTNTGVAGFGRGPLSLPSQLRVGNFSHCFTAVTGSKPSTVMLDLPDHLYRKGRDAVHTTPLVQNPVYPSFYYLSLKGITVGSTMLPVPESEFALRNDGTGGTVIDSGTSITTFPPRVYRLLRDAFAEQMKLPMVPSNMTGGLTCFSAPRRSKPHVPKLVLHFEDAKMDLPRNNYVYEFEDEGDNFICLAITEGDEMSTIGNYQQQNMHVLYDLQHNKLSFVPAHCDKL</sequence>
<evidence type="ECO:0000259" key="7">
    <source>
        <dbReference type="PROSITE" id="PS51767"/>
    </source>
</evidence>
<dbReference type="PANTHER" id="PTHR47967">
    <property type="entry name" value="OS07G0603500 PROTEIN-RELATED"/>
    <property type="match status" value="1"/>
</dbReference>
<proteinExistence type="inferred from homology"/>
<keyword evidence="6" id="KW-0732">Signal</keyword>
<feature type="chain" id="PRO_5035314992" description="Peptidase A1 domain-containing protein" evidence="6">
    <location>
        <begin position="25"/>
        <end position="439"/>
    </location>
</feature>
<dbReference type="InterPro" id="IPR033121">
    <property type="entry name" value="PEPTIDASE_A1"/>
</dbReference>
<gene>
    <name evidence="8" type="ORF">GUJ93_ZPchr0003g18367</name>
</gene>
<reference evidence="8" key="1">
    <citation type="journal article" date="2021" name="bioRxiv">
        <title>Whole Genome Assembly and Annotation of Northern Wild Rice, Zizania palustris L., Supports a Whole Genome Duplication in the Zizania Genus.</title>
        <authorList>
            <person name="Haas M."/>
            <person name="Kono T."/>
            <person name="Macchietto M."/>
            <person name="Millas R."/>
            <person name="McGilp L."/>
            <person name="Shao M."/>
            <person name="Duquette J."/>
            <person name="Hirsch C.N."/>
            <person name="Kimball J."/>
        </authorList>
    </citation>
    <scope>NUCLEOTIDE SEQUENCE</scope>
    <source>
        <tissue evidence="8">Fresh leaf tissue</tissue>
    </source>
</reference>
<evidence type="ECO:0000256" key="4">
    <source>
        <dbReference type="ARBA" id="ARBA00022801"/>
    </source>
</evidence>
<dbReference type="Pfam" id="PF14541">
    <property type="entry name" value="TAXi_C"/>
    <property type="match status" value="1"/>
</dbReference>
<dbReference type="GO" id="GO:0005576">
    <property type="term" value="C:extracellular region"/>
    <property type="evidence" value="ECO:0007669"/>
    <property type="project" value="TreeGrafter"/>
</dbReference>
<dbReference type="InterPro" id="IPR051708">
    <property type="entry name" value="Plant_Aspart_Prot_A1"/>
</dbReference>
<dbReference type="InterPro" id="IPR034161">
    <property type="entry name" value="Pepsin-like_plant"/>
</dbReference>
<dbReference type="GO" id="GO:0004190">
    <property type="term" value="F:aspartic-type endopeptidase activity"/>
    <property type="evidence" value="ECO:0007669"/>
    <property type="project" value="UniProtKB-KW"/>
</dbReference>
<evidence type="ECO:0000256" key="1">
    <source>
        <dbReference type="ARBA" id="ARBA00007447"/>
    </source>
</evidence>
<feature type="domain" description="Peptidase A1" evidence="7">
    <location>
        <begin position="84"/>
        <end position="432"/>
    </location>
</feature>
<dbReference type="PROSITE" id="PS51767">
    <property type="entry name" value="PEPTIDASE_A1"/>
    <property type="match status" value="1"/>
</dbReference>
<name>A0A8J5S9L1_ZIZPA</name>
<dbReference type="InterPro" id="IPR032861">
    <property type="entry name" value="TAXi_N"/>
</dbReference>
<keyword evidence="2" id="KW-0645">Protease</keyword>
<feature type="signal peptide" evidence="6">
    <location>
        <begin position="1"/>
        <end position="24"/>
    </location>
</feature>
<evidence type="ECO:0000313" key="9">
    <source>
        <dbReference type="Proteomes" id="UP000729402"/>
    </source>
</evidence>
<evidence type="ECO:0000256" key="2">
    <source>
        <dbReference type="ARBA" id="ARBA00022670"/>
    </source>
</evidence>
<comment type="similarity">
    <text evidence="1">Belongs to the peptidase A1 family.</text>
</comment>
<accession>A0A8J5S9L1</accession>
<dbReference type="EMBL" id="JAAALK010000286">
    <property type="protein sequence ID" value="KAG8063597.1"/>
    <property type="molecule type" value="Genomic_DNA"/>
</dbReference>
<reference evidence="8" key="2">
    <citation type="submission" date="2021-02" db="EMBL/GenBank/DDBJ databases">
        <authorList>
            <person name="Kimball J.A."/>
            <person name="Haas M.W."/>
            <person name="Macchietto M."/>
            <person name="Kono T."/>
            <person name="Duquette J."/>
            <person name="Shao M."/>
        </authorList>
    </citation>
    <scope>NUCLEOTIDE SEQUENCE</scope>
    <source>
        <tissue evidence="8">Fresh leaf tissue</tissue>
    </source>
</reference>
<evidence type="ECO:0000256" key="5">
    <source>
        <dbReference type="ARBA" id="ARBA00023180"/>
    </source>
</evidence>
<dbReference type="FunFam" id="2.40.70.10:FF:000029">
    <property type="entry name" value="Aspartyl protease family protein"/>
    <property type="match status" value="1"/>
</dbReference>
<evidence type="ECO:0000256" key="3">
    <source>
        <dbReference type="ARBA" id="ARBA00022750"/>
    </source>
</evidence>
<keyword evidence="4" id="KW-0378">Hydrolase</keyword>
<dbReference type="AlphaFoldDB" id="A0A8J5S9L1"/>
<keyword evidence="5" id="KW-0325">Glycoprotein</keyword>
<evidence type="ECO:0000256" key="6">
    <source>
        <dbReference type="SAM" id="SignalP"/>
    </source>
</evidence>
<dbReference type="Proteomes" id="UP000729402">
    <property type="component" value="Unassembled WGS sequence"/>
</dbReference>
<comment type="caution">
    <text evidence="8">The sequence shown here is derived from an EMBL/GenBank/DDBJ whole genome shotgun (WGS) entry which is preliminary data.</text>
</comment>
<keyword evidence="3" id="KW-0064">Aspartyl protease</keyword>
<dbReference type="PANTHER" id="PTHR47967:SF31">
    <property type="entry name" value="ASPARTYL PROTEASE FAMILY PROTEIN"/>
    <property type="match status" value="1"/>
</dbReference>
<protein>
    <recommendedName>
        <fullName evidence="7">Peptidase A1 domain-containing protein</fullName>
    </recommendedName>
</protein>
<dbReference type="CDD" id="cd05476">
    <property type="entry name" value="pepsin_A_like_plant"/>
    <property type="match status" value="1"/>
</dbReference>
<keyword evidence="9" id="KW-1185">Reference proteome</keyword>
<dbReference type="InterPro" id="IPR032799">
    <property type="entry name" value="TAXi_C"/>
</dbReference>
<organism evidence="8 9">
    <name type="scientific">Zizania palustris</name>
    <name type="common">Northern wild rice</name>
    <dbReference type="NCBI Taxonomy" id="103762"/>
    <lineage>
        <taxon>Eukaryota</taxon>
        <taxon>Viridiplantae</taxon>
        <taxon>Streptophyta</taxon>
        <taxon>Embryophyta</taxon>
        <taxon>Tracheophyta</taxon>
        <taxon>Spermatophyta</taxon>
        <taxon>Magnoliopsida</taxon>
        <taxon>Liliopsida</taxon>
        <taxon>Poales</taxon>
        <taxon>Poaceae</taxon>
        <taxon>BOP clade</taxon>
        <taxon>Oryzoideae</taxon>
        <taxon>Oryzeae</taxon>
        <taxon>Zizaniinae</taxon>
        <taxon>Zizania</taxon>
    </lineage>
</organism>
<evidence type="ECO:0000313" key="8">
    <source>
        <dbReference type="EMBL" id="KAG8063597.1"/>
    </source>
</evidence>
<dbReference type="Pfam" id="PF14543">
    <property type="entry name" value="TAXi_N"/>
    <property type="match status" value="1"/>
</dbReference>
<dbReference type="GO" id="GO:0006508">
    <property type="term" value="P:proteolysis"/>
    <property type="evidence" value="ECO:0007669"/>
    <property type="project" value="UniProtKB-KW"/>
</dbReference>